<feature type="non-terminal residue" evidence="2">
    <location>
        <position position="1"/>
    </location>
</feature>
<feature type="region of interest" description="Disordered" evidence="1">
    <location>
        <begin position="326"/>
        <end position="359"/>
    </location>
</feature>
<accession>A0A8J4F2R5</accession>
<evidence type="ECO:0000313" key="2">
    <source>
        <dbReference type="EMBL" id="GIL58652.1"/>
    </source>
</evidence>
<evidence type="ECO:0000313" key="3">
    <source>
        <dbReference type="Proteomes" id="UP000747399"/>
    </source>
</evidence>
<proteinExistence type="predicted"/>
<feature type="compositionally biased region" description="Low complexity" evidence="1">
    <location>
        <begin position="208"/>
        <end position="234"/>
    </location>
</feature>
<gene>
    <name evidence="2" type="ORF">Vafri_13654</name>
</gene>
<evidence type="ECO:0000256" key="1">
    <source>
        <dbReference type="SAM" id="MobiDB-lite"/>
    </source>
</evidence>
<comment type="caution">
    <text evidence="2">The sequence shown here is derived from an EMBL/GenBank/DDBJ whole genome shotgun (WGS) entry which is preliminary data.</text>
</comment>
<dbReference type="EMBL" id="BNCO01000032">
    <property type="protein sequence ID" value="GIL58652.1"/>
    <property type="molecule type" value="Genomic_DNA"/>
</dbReference>
<protein>
    <submittedName>
        <fullName evidence="2">Uncharacterized protein</fullName>
    </submittedName>
</protein>
<organism evidence="2 3">
    <name type="scientific">Volvox africanus</name>
    <dbReference type="NCBI Taxonomy" id="51714"/>
    <lineage>
        <taxon>Eukaryota</taxon>
        <taxon>Viridiplantae</taxon>
        <taxon>Chlorophyta</taxon>
        <taxon>core chlorophytes</taxon>
        <taxon>Chlorophyceae</taxon>
        <taxon>CS clade</taxon>
        <taxon>Chlamydomonadales</taxon>
        <taxon>Volvocaceae</taxon>
        <taxon>Volvox</taxon>
    </lineage>
</organism>
<feature type="compositionally biased region" description="Pro residues" evidence="1">
    <location>
        <begin position="65"/>
        <end position="74"/>
    </location>
</feature>
<name>A0A8J4F2R5_9CHLO</name>
<keyword evidence="3" id="KW-1185">Reference proteome</keyword>
<feature type="region of interest" description="Disordered" evidence="1">
    <location>
        <begin position="34"/>
        <end position="112"/>
    </location>
</feature>
<feature type="region of interest" description="Disordered" evidence="1">
    <location>
        <begin position="404"/>
        <end position="456"/>
    </location>
</feature>
<dbReference type="AlphaFoldDB" id="A0A8J4F2R5"/>
<reference evidence="2" key="1">
    <citation type="journal article" date="2021" name="Proc. Natl. Acad. Sci. U.S.A.">
        <title>Three genomes in the algal genus Volvox reveal the fate of a haploid sex-determining region after a transition to homothallism.</title>
        <authorList>
            <person name="Yamamoto K."/>
            <person name="Hamaji T."/>
            <person name="Kawai-Toyooka H."/>
            <person name="Matsuzaki R."/>
            <person name="Takahashi F."/>
            <person name="Nishimura Y."/>
            <person name="Kawachi M."/>
            <person name="Noguchi H."/>
            <person name="Minakuchi Y."/>
            <person name="Umen J.G."/>
            <person name="Toyoda A."/>
            <person name="Nozaki H."/>
        </authorList>
    </citation>
    <scope>NUCLEOTIDE SEQUENCE</scope>
    <source>
        <strain evidence="2">NIES-3780</strain>
    </source>
</reference>
<sequence length="456" mass="46834">GGFNASRWWPWWLFRRLTPEQPVSVRPVMDPGPGAAAVNSRPSAHRPQLPPFLGGPIPAGAHLLSPPPPPPPPHPHSHSDMEPQLYHHHNHHNHHNHHDHERHPQSQAQRHVGEPAVPQDLGQQGHQQLVIQDPDSNHIRTMSAPGVANQWLRPPPMHHHHVHLQQQQQQQVESHRAAGESTPLDATGAVHGGVRDRPAVGSAGGSSGDAAPSVCGSAAASTSRTTTSGTAASSRTFSNSLGLPAYPYCPSLQPPSYRSPPHYPWGSPVSHLGRGTMAALSPGYTVASTITTPWVGSGADFGKTAGLYDVAPVAHSVAAGGVPMPFGSSPLPPSRQAGVQSPVQGPAGSRPGSGGFRKGFGFADGIEAGGVGPGMLLRHIGEGEAEGRGPDLSAIALAAARSPLAGSQRPGACKPAAAASGGGDSVSSGGGGAQAAGHPAMSELSFGDGFEGGQSR</sequence>
<dbReference type="Proteomes" id="UP000747399">
    <property type="component" value="Unassembled WGS sequence"/>
</dbReference>
<feature type="region of interest" description="Disordered" evidence="1">
    <location>
        <begin position="148"/>
        <end position="234"/>
    </location>
</feature>
<feature type="compositionally biased region" description="Basic residues" evidence="1">
    <location>
        <begin position="86"/>
        <end position="97"/>
    </location>
</feature>
<feature type="compositionally biased region" description="Gly residues" evidence="1">
    <location>
        <begin position="420"/>
        <end position="434"/>
    </location>
</feature>